<name>A0AAN6MAQ5_9PEZI</name>
<dbReference type="EMBL" id="MU856163">
    <property type="protein sequence ID" value="KAK3897451.1"/>
    <property type="molecule type" value="Genomic_DNA"/>
</dbReference>
<evidence type="ECO:0000313" key="2">
    <source>
        <dbReference type="EMBL" id="KAK3897451.1"/>
    </source>
</evidence>
<dbReference type="AlphaFoldDB" id="A0AAN6MAQ5"/>
<reference evidence="2" key="2">
    <citation type="submission" date="2023-05" db="EMBL/GenBank/DDBJ databases">
        <authorList>
            <consortium name="Lawrence Berkeley National Laboratory"/>
            <person name="Steindorff A."/>
            <person name="Hensen N."/>
            <person name="Bonometti L."/>
            <person name="Westerberg I."/>
            <person name="Brannstrom I.O."/>
            <person name="Guillou S."/>
            <person name="Cros-Aarteil S."/>
            <person name="Calhoun S."/>
            <person name="Haridas S."/>
            <person name="Kuo A."/>
            <person name="Mondo S."/>
            <person name="Pangilinan J."/>
            <person name="Riley R."/>
            <person name="Labutti K."/>
            <person name="Andreopoulos B."/>
            <person name="Lipzen A."/>
            <person name="Chen C."/>
            <person name="Yanf M."/>
            <person name="Daum C."/>
            <person name="Ng V."/>
            <person name="Clum A."/>
            <person name="Ohm R."/>
            <person name="Martin F."/>
            <person name="Silar P."/>
            <person name="Natvig D."/>
            <person name="Lalanne C."/>
            <person name="Gautier V."/>
            <person name="Ament-Velasquez S.L."/>
            <person name="Kruys A."/>
            <person name="Hutchinson M.I."/>
            <person name="Powell A.J."/>
            <person name="Barry K."/>
            <person name="Miller A.N."/>
            <person name="Grigoriev I.V."/>
            <person name="Debuchy R."/>
            <person name="Gladieux P."/>
            <person name="Thoren M.H."/>
            <person name="Johannesson H."/>
        </authorList>
    </citation>
    <scope>NUCLEOTIDE SEQUENCE</scope>
    <source>
        <strain evidence="2">CBS 103.79</strain>
    </source>
</reference>
<organism evidence="2 3">
    <name type="scientific">Staphylotrichum tortipilum</name>
    <dbReference type="NCBI Taxonomy" id="2831512"/>
    <lineage>
        <taxon>Eukaryota</taxon>
        <taxon>Fungi</taxon>
        <taxon>Dikarya</taxon>
        <taxon>Ascomycota</taxon>
        <taxon>Pezizomycotina</taxon>
        <taxon>Sordariomycetes</taxon>
        <taxon>Sordariomycetidae</taxon>
        <taxon>Sordariales</taxon>
        <taxon>Chaetomiaceae</taxon>
        <taxon>Staphylotrichum</taxon>
    </lineage>
</organism>
<keyword evidence="3" id="KW-1185">Reference proteome</keyword>
<evidence type="ECO:0000313" key="3">
    <source>
        <dbReference type="Proteomes" id="UP001303889"/>
    </source>
</evidence>
<comment type="caution">
    <text evidence="2">The sequence shown here is derived from an EMBL/GenBank/DDBJ whole genome shotgun (WGS) entry which is preliminary data.</text>
</comment>
<protein>
    <recommendedName>
        <fullName evidence="4">LysM domain-containing protein</fullName>
    </recommendedName>
</protein>
<sequence>MIFPGTTPSCSCYTQIRGFDSGFITCEDLADDFRTTVATLRAWNPWLGADCNANLFANLTGDTDRALCVRVGNGTGPATTTTTTTATTTLATGSGSVTSTKTSSSTPPASVTSTKTSSSTPPASVTSTKTSSSTPPASSAPGTVCISGSDTGNPNQAGLCSFACHYGYCPAGPCICLAYGAQVPEPPITGVAGYPLAGLDASYIGLCSFTYNHGYYPTGACTSHPDGSPQT</sequence>
<feature type="region of interest" description="Disordered" evidence="1">
    <location>
        <begin position="78"/>
        <end position="141"/>
    </location>
</feature>
<dbReference type="Gene3D" id="3.10.350.10">
    <property type="entry name" value="LysM domain"/>
    <property type="match status" value="1"/>
</dbReference>
<gene>
    <name evidence="2" type="ORF">C8A05DRAFT_19793</name>
</gene>
<dbReference type="InterPro" id="IPR036779">
    <property type="entry name" value="LysM_dom_sf"/>
</dbReference>
<reference evidence="2" key="1">
    <citation type="journal article" date="2023" name="Mol. Phylogenet. Evol.">
        <title>Genome-scale phylogeny and comparative genomics of the fungal order Sordariales.</title>
        <authorList>
            <person name="Hensen N."/>
            <person name="Bonometti L."/>
            <person name="Westerberg I."/>
            <person name="Brannstrom I.O."/>
            <person name="Guillou S."/>
            <person name="Cros-Aarteil S."/>
            <person name="Calhoun S."/>
            <person name="Haridas S."/>
            <person name="Kuo A."/>
            <person name="Mondo S."/>
            <person name="Pangilinan J."/>
            <person name="Riley R."/>
            <person name="LaButti K."/>
            <person name="Andreopoulos B."/>
            <person name="Lipzen A."/>
            <person name="Chen C."/>
            <person name="Yan M."/>
            <person name="Daum C."/>
            <person name="Ng V."/>
            <person name="Clum A."/>
            <person name="Steindorff A."/>
            <person name="Ohm R.A."/>
            <person name="Martin F."/>
            <person name="Silar P."/>
            <person name="Natvig D.O."/>
            <person name="Lalanne C."/>
            <person name="Gautier V."/>
            <person name="Ament-Velasquez S.L."/>
            <person name="Kruys A."/>
            <person name="Hutchinson M.I."/>
            <person name="Powell A.J."/>
            <person name="Barry K."/>
            <person name="Miller A.N."/>
            <person name="Grigoriev I.V."/>
            <person name="Debuchy R."/>
            <person name="Gladieux P."/>
            <person name="Hiltunen Thoren M."/>
            <person name="Johannesson H."/>
        </authorList>
    </citation>
    <scope>NUCLEOTIDE SEQUENCE</scope>
    <source>
        <strain evidence="2">CBS 103.79</strain>
    </source>
</reference>
<dbReference type="Proteomes" id="UP001303889">
    <property type="component" value="Unassembled WGS sequence"/>
</dbReference>
<proteinExistence type="predicted"/>
<accession>A0AAN6MAQ5</accession>
<evidence type="ECO:0000256" key="1">
    <source>
        <dbReference type="SAM" id="MobiDB-lite"/>
    </source>
</evidence>
<evidence type="ECO:0008006" key="4">
    <source>
        <dbReference type="Google" id="ProtNLM"/>
    </source>
</evidence>